<dbReference type="Proteomes" id="UP000095009">
    <property type="component" value="Unassembled WGS sequence"/>
</dbReference>
<dbReference type="Pfam" id="PF01873">
    <property type="entry name" value="eIF-5_eIF-2B"/>
    <property type="match status" value="1"/>
</dbReference>
<dbReference type="SMART" id="SM00653">
    <property type="entry name" value="eIF2B_5"/>
    <property type="match status" value="1"/>
</dbReference>
<dbReference type="GO" id="GO:0071074">
    <property type="term" value="F:eukaryotic initiation factor eIF2 binding"/>
    <property type="evidence" value="ECO:0007669"/>
    <property type="project" value="TreeGrafter"/>
</dbReference>
<feature type="region of interest" description="Disordered" evidence="6">
    <location>
        <begin position="141"/>
        <end position="192"/>
    </location>
</feature>
<keyword evidence="2" id="KW-0396">Initiation factor</keyword>
<dbReference type="CDD" id="cd11561">
    <property type="entry name" value="W2_eIF5"/>
    <property type="match status" value="1"/>
</dbReference>
<evidence type="ECO:0000256" key="5">
    <source>
        <dbReference type="ARBA" id="ARBA00023134"/>
    </source>
</evidence>
<proteinExistence type="inferred from homology"/>
<evidence type="ECO:0000256" key="3">
    <source>
        <dbReference type="ARBA" id="ARBA00022741"/>
    </source>
</evidence>
<dbReference type="InterPro" id="IPR002735">
    <property type="entry name" value="Transl_init_fac_IF2/IF5_dom"/>
</dbReference>
<dbReference type="AlphaFoldDB" id="A0A1E3PP76"/>
<sequence>MSMINIRRDNSDPFYRYKMPPITSKIEGRGNGIKTVITNVQDVARALSRPPSYVVKYFGFELGAQTSINDEKDRYIVNGVHEPSKLQDSLDGFISKFVLCKACSNPETDIIVEKDGSLIRACKACGRNSDIDPRHKLASYIAKNPPSQHKSKKKAATASASTGSNFTDLGASKPTEESKKSKTPEEEDGYDNDAITKMIQAEVDALAEVEDDDNWTVDLSEEAVKARQREAELGVAGINLNDDKDSLTVLGEWVTEEKPNDVEIYKKMVELGVATDYHAVQVLAQVLFDEDIINQIEEHEGILLKTVTSEKHENALLGGIERLVGLNFPELIPAIPKILMKLYDADLVSEESFDKWGAKASKKYVDKEISKKVKKAARPFLEWLAEAESESEEESDDE</sequence>
<dbReference type="GO" id="GO:0003743">
    <property type="term" value="F:translation initiation factor activity"/>
    <property type="evidence" value="ECO:0007669"/>
    <property type="project" value="UniProtKB-KW"/>
</dbReference>
<dbReference type="Gene3D" id="2.20.25.350">
    <property type="match status" value="1"/>
</dbReference>
<gene>
    <name evidence="8" type="ORF">NADFUDRAFT_81789</name>
</gene>
<evidence type="ECO:0000256" key="1">
    <source>
        <dbReference type="ARBA" id="ARBA00010397"/>
    </source>
</evidence>
<dbReference type="InterPro" id="IPR016024">
    <property type="entry name" value="ARM-type_fold"/>
</dbReference>
<dbReference type="GO" id="GO:0001732">
    <property type="term" value="P:formation of cytoplasmic translation initiation complex"/>
    <property type="evidence" value="ECO:0007669"/>
    <property type="project" value="TreeGrafter"/>
</dbReference>
<dbReference type="STRING" id="857566.A0A1E3PP76"/>
<dbReference type="GO" id="GO:0005525">
    <property type="term" value="F:GTP binding"/>
    <property type="evidence" value="ECO:0007669"/>
    <property type="project" value="UniProtKB-KW"/>
</dbReference>
<accession>A0A1E3PP76</accession>
<evidence type="ECO:0000256" key="6">
    <source>
        <dbReference type="SAM" id="MobiDB-lite"/>
    </source>
</evidence>
<dbReference type="SUPFAM" id="SSF75689">
    <property type="entry name" value="Zinc-binding domain of translation initiation factor 2 beta"/>
    <property type="match status" value="1"/>
</dbReference>
<dbReference type="PROSITE" id="PS51363">
    <property type="entry name" value="W2"/>
    <property type="match status" value="1"/>
</dbReference>
<name>A0A1E3PP76_9ASCO</name>
<dbReference type="InterPro" id="IPR016190">
    <property type="entry name" value="Transl_init_fac_IF2/IF5_Zn-bd"/>
</dbReference>
<evidence type="ECO:0000259" key="7">
    <source>
        <dbReference type="PROSITE" id="PS51363"/>
    </source>
</evidence>
<evidence type="ECO:0000313" key="9">
    <source>
        <dbReference type="Proteomes" id="UP000095009"/>
    </source>
</evidence>
<protein>
    <recommendedName>
        <fullName evidence="7">W2 domain-containing protein</fullName>
    </recommendedName>
</protein>
<keyword evidence="4" id="KW-0648">Protein biosynthesis</keyword>
<dbReference type="InterPro" id="IPR045196">
    <property type="entry name" value="IF2/IF5"/>
</dbReference>
<comment type="similarity">
    <text evidence="1">Belongs to the eIF-2-beta/eIF-5 family.</text>
</comment>
<dbReference type="InterPro" id="IPR003307">
    <property type="entry name" value="W2_domain"/>
</dbReference>
<dbReference type="SUPFAM" id="SSF48371">
    <property type="entry name" value="ARM repeat"/>
    <property type="match status" value="1"/>
</dbReference>
<feature type="domain" description="W2" evidence="7">
    <location>
        <begin position="240"/>
        <end position="394"/>
    </location>
</feature>
<dbReference type="SMART" id="SM00515">
    <property type="entry name" value="eIF5C"/>
    <property type="match status" value="1"/>
</dbReference>
<dbReference type="GO" id="GO:0005092">
    <property type="term" value="F:GDP-dissociation inhibitor activity"/>
    <property type="evidence" value="ECO:0007669"/>
    <property type="project" value="TreeGrafter"/>
</dbReference>
<evidence type="ECO:0000313" key="8">
    <source>
        <dbReference type="EMBL" id="ODQ67239.1"/>
    </source>
</evidence>
<dbReference type="PANTHER" id="PTHR23001">
    <property type="entry name" value="EUKARYOTIC TRANSLATION INITIATION FACTOR"/>
    <property type="match status" value="1"/>
</dbReference>
<dbReference type="FunFam" id="1.25.40.180:FF:000031">
    <property type="entry name" value="Eukaryotic translation initiation factor 5"/>
    <property type="match status" value="1"/>
</dbReference>
<dbReference type="Gene3D" id="3.30.30.170">
    <property type="match status" value="1"/>
</dbReference>
<evidence type="ECO:0000256" key="4">
    <source>
        <dbReference type="ARBA" id="ARBA00022917"/>
    </source>
</evidence>
<dbReference type="Gene3D" id="1.25.40.180">
    <property type="match status" value="1"/>
</dbReference>
<dbReference type="FunFam" id="2.20.25.350:FF:000001">
    <property type="entry name" value="Eukaryotic translation initiation factor 5"/>
    <property type="match status" value="1"/>
</dbReference>
<dbReference type="Pfam" id="PF02020">
    <property type="entry name" value="W2"/>
    <property type="match status" value="1"/>
</dbReference>
<dbReference type="GO" id="GO:0005829">
    <property type="term" value="C:cytosol"/>
    <property type="evidence" value="ECO:0007669"/>
    <property type="project" value="TreeGrafter"/>
</dbReference>
<organism evidence="8 9">
    <name type="scientific">Nadsonia fulvescens var. elongata DSM 6958</name>
    <dbReference type="NCBI Taxonomy" id="857566"/>
    <lineage>
        <taxon>Eukaryota</taxon>
        <taxon>Fungi</taxon>
        <taxon>Dikarya</taxon>
        <taxon>Ascomycota</taxon>
        <taxon>Saccharomycotina</taxon>
        <taxon>Dipodascomycetes</taxon>
        <taxon>Dipodascales</taxon>
        <taxon>Dipodascales incertae sedis</taxon>
        <taxon>Nadsonia</taxon>
    </lineage>
</organism>
<keyword evidence="9" id="KW-1185">Reference proteome</keyword>
<keyword evidence="5" id="KW-0342">GTP-binding</keyword>
<dbReference type="EMBL" id="KV454407">
    <property type="protein sequence ID" value="ODQ67239.1"/>
    <property type="molecule type" value="Genomic_DNA"/>
</dbReference>
<evidence type="ECO:0000256" key="2">
    <source>
        <dbReference type="ARBA" id="ARBA00022540"/>
    </source>
</evidence>
<dbReference type="InterPro" id="IPR016189">
    <property type="entry name" value="Transl_init_fac_IF2/IF5_N"/>
</dbReference>
<dbReference type="FunFam" id="3.30.30.170:FF:000002">
    <property type="entry name" value="Eukaryotic translation initiation factor 5"/>
    <property type="match status" value="1"/>
</dbReference>
<dbReference type="PANTHER" id="PTHR23001:SF7">
    <property type="entry name" value="EUKARYOTIC TRANSLATION INITIATION FACTOR 5"/>
    <property type="match status" value="1"/>
</dbReference>
<reference evidence="8 9" key="1">
    <citation type="journal article" date="2016" name="Proc. Natl. Acad. Sci. U.S.A.">
        <title>Comparative genomics of biotechnologically important yeasts.</title>
        <authorList>
            <person name="Riley R."/>
            <person name="Haridas S."/>
            <person name="Wolfe K.H."/>
            <person name="Lopes M.R."/>
            <person name="Hittinger C.T."/>
            <person name="Goeker M."/>
            <person name="Salamov A.A."/>
            <person name="Wisecaver J.H."/>
            <person name="Long T.M."/>
            <person name="Calvey C.H."/>
            <person name="Aerts A.L."/>
            <person name="Barry K.W."/>
            <person name="Choi C."/>
            <person name="Clum A."/>
            <person name="Coughlan A.Y."/>
            <person name="Deshpande S."/>
            <person name="Douglass A.P."/>
            <person name="Hanson S.J."/>
            <person name="Klenk H.-P."/>
            <person name="LaButti K.M."/>
            <person name="Lapidus A."/>
            <person name="Lindquist E.A."/>
            <person name="Lipzen A.M."/>
            <person name="Meier-Kolthoff J.P."/>
            <person name="Ohm R.A."/>
            <person name="Otillar R.P."/>
            <person name="Pangilinan J.L."/>
            <person name="Peng Y."/>
            <person name="Rokas A."/>
            <person name="Rosa C.A."/>
            <person name="Scheuner C."/>
            <person name="Sibirny A.A."/>
            <person name="Slot J.C."/>
            <person name="Stielow J.B."/>
            <person name="Sun H."/>
            <person name="Kurtzman C.P."/>
            <person name="Blackwell M."/>
            <person name="Grigoriev I.V."/>
            <person name="Jeffries T.W."/>
        </authorList>
    </citation>
    <scope>NUCLEOTIDE SEQUENCE [LARGE SCALE GENOMIC DNA]</scope>
    <source>
        <strain evidence="8 9">DSM 6958</strain>
    </source>
</reference>
<dbReference type="OrthoDB" id="10250831at2759"/>
<dbReference type="SUPFAM" id="SSF100966">
    <property type="entry name" value="Translation initiation factor 2 beta, aIF2beta, N-terminal domain"/>
    <property type="match status" value="1"/>
</dbReference>
<feature type="compositionally biased region" description="Basic and acidic residues" evidence="6">
    <location>
        <begin position="174"/>
        <end position="184"/>
    </location>
</feature>
<keyword evidence="3" id="KW-0547">Nucleotide-binding</keyword>